<dbReference type="OrthoDB" id="10011262at2759"/>
<dbReference type="SUPFAM" id="SSF81321">
    <property type="entry name" value="Family A G protein-coupled receptor-like"/>
    <property type="match status" value="1"/>
</dbReference>
<dbReference type="PRINTS" id="PR00237">
    <property type="entry name" value="GPCRRHODOPSN"/>
</dbReference>
<evidence type="ECO:0000259" key="6">
    <source>
        <dbReference type="PROSITE" id="PS50262"/>
    </source>
</evidence>
<keyword evidence="3 5" id="KW-1133">Transmembrane helix</keyword>
<feature type="transmembrane region" description="Helical" evidence="5">
    <location>
        <begin position="59"/>
        <end position="81"/>
    </location>
</feature>
<evidence type="ECO:0000256" key="1">
    <source>
        <dbReference type="ARBA" id="ARBA00004370"/>
    </source>
</evidence>
<dbReference type="AlphaFoldDB" id="A0A814L8X9"/>
<dbReference type="InterPro" id="IPR000276">
    <property type="entry name" value="GPCR_Rhodpsn"/>
</dbReference>
<dbReference type="PANTHER" id="PTHR46641:SF24">
    <property type="entry name" value="G-PROTEIN COUPLED RECEPTORS FAMILY 1 PROFILE DOMAIN-CONTAINING PROTEIN"/>
    <property type="match status" value="1"/>
</dbReference>
<feature type="transmembrane region" description="Helical" evidence="5">
    <location>
        <begin position="190"/>
        <end position="216"/>
    </location>
</feature>
<dbReference type="InterPro" id="IPR017452">
    <property type="entry name" value="GPCR_Rhodpsn_7TM"/>
</dbReference>
<evidence type="ECO:0000256" key="2">
    <source>
        <dbReference type="ARBA" id="ARBA00022692"/>
    </source>
</evidence>
<dbReference type="Pfam" id="PF00001">
    <property type="entry name" value="7tm_1"/>
    <property type="match status" value="1"/>
</dbReference>
<protein>
    <recommendedName>
        <fullName evidence="6">G-protein coupled receptors family 1 profile domain-containing protein</fullName>
    </recommendedName>
</protein>
<dbReference type="PANTHER" id="PTHR46641">
    <property type="entry name" value="FMRFAMIDE RECEPTOR-RELATED"/>
    <property type="match status" value="1"/>
</dbReference>
<dbReference type="PROSITE" id="PS50262">
    <property type="entry name" value="G_PROTEIN_RECEP_F1_2"/>
    <property type="match status" value="1"/>
</dbReference>
<comment type="caution">
    <text evidence="7">The sequence shown here is derived from an EMBL/GenBank/DDBJ whole genome shotgun (WGS) entry which is preliminary data.</text>
</comment>
<dbReference type="GO" id="GO:0016020">
    <property type="term" value="C:membrane"/>
    <property type="evidence" value="ECO:0007669"/>
    <property type="project" value="UniProtKB-SubCell"/>
</dbReference>
<dbReference type="Proteomes" id="UP000663852">
    <property type="component" value="Unassembled WGS sequence"/>
</dbReference>
<name>A0A814L8X9_ADIRI</name>
<reference evidence="7" key="1">
    <citation type="submission" date="2021-02" db="EMBL/GenBank/DDBJ databases">
        <authorList>
            <person name="Nowell W R."/>
        </authorList>
    </citation>
    <scope>NUCLEOTIDE SEQUENCE</scope>
</reference>
<feature type="transmembrane region" description="Helical" evidence="5">
    <location>
        <begin position="279"/>
        <end position="301"/>
    </location>
</feature>
<evidence type="ECO:0000313" key="7">
    <source>
        <dbReference type="EMBL" id="CAF1061817.1"/>
    </source>
</evidence>
<sequence length="400" mass="45855">MNNSSTSSTSPLSEQRLVEFKRIVEGYLLSIVCICGLLGNALTCVILSSRVMRTSTTNIYIFALSCASSCVLIGFLLTHGIRSTFHAETFYRHIFTTIFPIHLTCLLIQIYLTATVAVDRFILICFPFRGQKWRSPRHAMFVVLGVSVFCIIYCVPFWFEFTLVVRNNTKVIVMSKIGVNPLFRALMRKYLYFVFVFLIPLSTIIICKTMIIKKLYTVRQRKRLLGTSSKQNRSSNAINFLLLSIVFVFLATQLPYFVFNVLYAWIGPSLMANLRARQYLAINNLLSVINASSTFILYAFFDRKFRQVGQHFLLCQPLSPSFDNQGGATRILTSNRNPSFFFSNSKSSRSSIHLLKNYRYSSTVNNNLKDFNKNQLFDNKMSSAKSAPLFEENEQRPTYN</sequence>
<accession>A0A814L8X9</accession>
<dbReference type="InterPro" id="IPR052954">
    <property type="entry name" value="GPCR-Ligand_Int"/>
</dbReference>
<keyword evidence="4 5" id="KW-0472">Membrane</keyword>
<feature type="domain" description="G-protein coupled receptors family 1 profile" evidence="6">
    <location>
        <begin position="39"/>
        <end position="298"/>
    </location>
</feature>
<keyword evidence="2 5" id="KW-0812">Transmembrane</keyword>
<feature type="transmembrane region" description="Helical" evidence="5">
    <location>
        <begin position="139"/>
        <end position="159"/>
    </location>
</feature>
<evidence type="ECO:0000256" key="3">
    <source>
        <dbReference type="ARBA" id="ARBA00022989"/>
    </source>
</evidence>
<feature type="transmembrane region" description="Helical" evidence="5">
    <location>
        <begin position="237"/>
        <end position="259"/>
    </location>
</feature>
<evidence type="ECO:0000313" key="8">
    <source>
        <dbReference type="Proteomes" id="UP000663852"/>
    </source>
</evidence>
<feature type="transmembrane region" description="Helical" evidence="5">
    <location>
        <begin position="93"/>
        <end position="118"/>
    </location>
</feature>
<dbReference type="Gene3D" id="1.20.1070.10">
    <property type="entry name" value="Rhodopsin 7-helix transmembrane proteins"/>
    <property type="match status" value="1"/>
</dbReference>
<gene>
    <name evidence="7" type="ORF">EDS130_LOCUS17954</name>
</gene>
<dbReference type="EMBL" id="CAJNOJ010000082">
    <property type="protein sequence ID" value="CAF1061817.1"/>
    <property type="molecule type" value="Genomic_DNA"/>
</dbReference>
<dbReference type="CDD" id="cd14978">
    <property type="entry name" value="7tmA_FMRFamide_R-like"/>
    <property type="match status" value="1"/>
</dbReference>
<organism evidence="7 8">
    <name type="scientific">Adineta ricciae</name>
    <name type="common">Rotifer</name>
    <dbReference type="NCBI Taxonomy" id="249248"/>
    <lineage>
        <taxon>Eukaryota</taxon>
        <taxon>Metazoa</taxon>
        <taxon>Spiralia</taxon>
        <taxon>Gnathifera</taxon>
        <taxon>Rotifera</taxon>
        <taxon>Eurotatoria</taxon>
        <taxon>Bdelloidea</taxon>
        <taxon>Adinetida</taxon>
        <taxon>Adinetidae</taxon>
        <taxon>Adineta</taxon>
    </lineage>
</organism>
<proteinExistence type="predicted"/>
<evidence type="ECO:0000256" key="5">
    <source>
        <dbReference type="SAM" id="Phobius"/>
    </source>
</evidence>
<feature type="transmembrane region" description="Helical" evidence="5">
    <location>
        <begin position="27"/>
        <end position="47"/>
    </location>
</feature>
<evidence type="ECO:0000256" key="4">
    <source>
        <dbReference type="ARBA" id="ARBA00023136"/>
    </source>
</evidence>
<dbReference type="GO" id="GO:0004930">
    <property type="term" value="F:G protein-coupled receptor activity"/>
    <property type="evidence" value="ECO:0007669"/>
    <property type="project" value="InterPro"/>
</dbReference>
<comment type="subcellular location">
    <subcellularLocation>
        <location evidence="1">Membrane</location>
    </subcellularLocation>
</comment>